<dbReference type="KEGG" id="mph:MLP_08540"/>
<protein>
    <recommendedName>
        <fullName evidence="3">NB-ARC domain-containing protein</fullName>
    </recommendedName>
</protein>
<proteinExistence type="predicted"/>
<dbReference type="InterPro" id="IPR027417">
    <property type="entry name" value="P-loop_NTPase"/>
</dbReference>
<organism evidence="1 2">
    <name type="scientific">Microlunatus phosphovorus (strain ATCC 700054 / DSM 10555 / JCM 9379 / NBRC 101784 / NCIMB 13414 / VKM Ac-1990 / NM-1)</name>
    <dbReference type="NCBI Taxonomy" id="1032480"/>
    <lineage>
        <taxon>Bacteria</taxon>
        <taxon>Bacillati</taxon>
        <taxon>Actinomycetota</taxon>
        <taxon>Actinomycetes</taxon>
        <taxon>Propionibacteriales</taxon>
        <taxon>Propionibacteriaceae</taxon>
        <taxon>Microlunatus</taxon>
    </lineage>
</organism>
<evidence type="ECO:0008006" key="3">
    <source>
        <dbReference type="Google" id="ProtNLM"/>
    </source>
</evidence>
<reference evidence="1 2" key="1">
    <citation type="submission" date="2011-05" db="EMBL/GenBank/DDBJ databases">
        <title>Whole genome sequence of Microlunatus phosphovorus NM-1.</title>
        <authorList>
            <person name="Hosoyama A."/>
            <person name="Sasaki K."/>
            <person name="Harada T."/>
            <person name="Igarashi R."/>
            <person name="Kawakoshi A."/>
            <person name="Sasagawa M."/>
            <person name="Fukada J."/>
            <person name="Nakamura S."/>
            <person name="Katano Y."/>
            <person name="Hanada S."/>
            <person name="Kamagata Y."/>
            <person name="Nakamura N."/>
            <person name="Yamazaki S."/>
            <person name="Fujita N."/>
        </authorList>
    </citation>
    <scope>NUCLEOTIDE SEQUENCE [LARGE SCALE GENOMIC DNA]</scope>
    <source>
        <strain evidence="2">ATCC 700054 / DSM 10555 / JCM 9379 / NBRC 101784 / NCIMB 13414 / VKM Ac-1990 / NM-1</strain>
    </source>
</reference>
<dbReference type="SUPFAM" id="SSF52540">
    <property type="entry name" value="P-loop containing nucleoside triphosphate hydrolases"/>
    <property type="match status" value="1"/>
</dbReference>
<dbReference type="eggNOG" id="COG3903">
    <property type="taxonomic scope" value="Bacteria"/>
</dbReference>
<dbReference type="STRING" id="1032480.MLP_08540"/>
<keyword evidence="2" id="KW-1185">Reference proteome</keyword>
<evidence type="ECO:0000313" key="2">
    <source>
        <dbReference type="Proteomes" id="UP000007947"/>
    </source>
</evidence>
<dbReference type="Proteomes" id="UP000007947">
    <property type="component" value="Chromosome"/>
</dbReference>
<sequence length="1095" mass="118686">METSASGGVGSAAGLGFQYLAALQALIDQLESSCEDFVLGTEHETHDAIDYTISRDGRVLVAAQAKGAVDGAGGRPLGPSEVIRIGIRLAAVAADEYRIDTNRRLFPATKSLLAALQEGALRSASDVQALLSRCGTAADVSESLSPDRLLALNRLQVVYHDGTNFELVQRLTDRILEHRRSRLQGAGSGSARVLLGYLVAEMLFLSGRRSDRCLDRDAATALLRSPSHALAGALGRYDWGEVIGPVPVCDRVTRSDVLDAIMLELQGPPRRAAPRLLSINGFSGAGKSIAVATFVELTASRYDRIVWFDAGADSSMRALAHSVLERIGRQPGTDVAAAFRDCIGESADQWLLVFDNAVSARDLDPWVPAYGHVDVIATSTSTSTWSTWRRLSIEGMARIDALELVRIRLQQPCLNDHERRLASELVLALDRWPLAIELACAHLVQSGRRLSVTSEYLARIRSRVISDEELTPPSYRTHATLLGAVFVALEDTLARSVSRYELAPSELLDFIAYLPPLHAPATIAANAIWSGHATGEEPGSHQSRADQDLLLDESLRGLARSSLVQIQQDPAVGPCIRMNSIVAEIVRDRQDASTVERVLKSLQLTIDSVLRKALVSERYLVAGALIPSGRHVLRHALEAQALTLNGLTLLGNEANYALRIHDFEWARSHFELQLDLLDKAELDSPVLRAKIFASLALCELSLNTGESRVFDLIDRCLAACEQVLSSDAQAKQVLVEPATQLLEVMAVLEFSPACDHGPKVQDWTRRLSALDLEVGPSTLAKVSRALSSPDNNDVDTLTELTEAIAGEAGTYNRMQLSFVRAETLTVLGRYTEAAQAFKALAEEANVRGLGLSSGWVEILNAWRRAAIDVLSQDVAEAHQLCTVLDVLVGDAAPGTEEDRAHLVLCRAATSVQREPAEHVTYRMNDLAETPFSTSMLVSDTTAAELMRGACSEVARMRQRFDWAPIIGYHSWARGELNGIPCYFFGLGADLDLIRSGDDLCLSYEGAWVVSESGVGLYVASPQPVLIWKCTSEGGWLRKEAFPLAMPVVKLRERVAGGISVPTHVLLLGVEDVTSSVASEPGTMELHVTATGVLGL</sequence>
<name>F5XLY9_MICPN</name>
<accession>F5XLY9</accession>
<evidence type="ECO:0000313" key="1">
    <source>
        <dbReference type="EMBL" id="BAK33868.1"/>
    </source>
</evidence>
<dbReference type="RefSeq" id="WP_013861754.1">
    <property type="nucleotide sequence ID" value="NC_015635.1"/>
</dbReference>
<dbReference type="Gene3D" id="3.40.50.300">
    <property type="entry name" value="P-loop containing nucleotide triphosphate hydrolases"/>
    <property type="match status" value="1"/>
</dbReference>
<dbReference type="AlphaFoldDB" id="F5XLY9"/>
<dbReference type="HOGENOM" id="CLU_283978_0_0_11"/>
<dbReference type="EMBL" id="AP012204">
    <property type="protein sequence ID" value="BAK33868.1"/>
    <property type="molecule type" value="Genomic_DNA"/>
</dbReference>
<gene>
    <name evidence="1" type="ordered locus">MLP_08540</name>
</gene>